<sequence length="167" mass="19211">MIEPLHFYAVSIVWALVEIAISKKNEIRLLSNGAKEYGKEIYSPLAALYIATLVFAPVENMVKEGSIWLFMAIIFLISKFFKMWVIHTLRGAWVVKIYHWPGQEVRSGGPYRYFKHPNYVLMMIEIPAYCLAGEAWISAIVSTPLYFYLLWRKIKIENSLLYGGPAG</sequence>
<evidence type="ECO:0000313" key="6">
    <source>
        <dbReference type="EMBL" id="VAX21425.1"/>
    </source>
</evidence>
<comment type="subcellular location">
    <subcellularLocation>
        <location evidence="1">Membrane</location>
        <topology evidence="1">Multi-pass membrane protein</topology>
    </subcellularLocation>
</comment>
<evidence type="ECO:0000256" key="2">
    <source>
        <dbReference type="ARBA" id="ARBA00022692"/>
    </source>
</evidence>
<evidence type="ECO:0000256" key="4">
    <source>
        <dbReference type="ARBA" id="ARBA00023136"/>
    </source>
</evidence>
<dbReference type="EMBL" id="UOGE01000066">
    <property type="protein sequence ID" value="VAX21425.1"/>
    <property type="molecule type" value="Genomic_DNA"/>
</dbReference>
<dbReference type="AlphaFoldDB" id="A0A3B1CR04"/>
<feature type="transmembrane region" description="Helical" evidence="5">
    <location>
        <begin position="65"/>
        <end position="86"/>
    </location>
</feature>
<feature type="transmembrane region" description="Helical" evidence="5">
    <location>
        <begin position="41"/>
        <end position="58"/>
    </location>
</feature>
<gene>
    <name evidence="6" type="ORF">MNBD_NITROSPINAE02-2091</name>
</gene>
<dbReference type="GO" id="GO:0016020">
    <property type="term" value="C:membrane"/>
    <property type="evidence" value="ECO:0007669"/>
    <property type="project" value="UniProtKB-SubCell"/>
</dbReference>
<dbReference type="GO" id="GO:0004671">
    <property type="term" value="F:protein C-terminal S-isoprenylcysteine carboxyl O-methyltransferase activity"/>
    <property type="evidence" value="ECO:0007669"/>
    <property type="project" value="InterPro"/>
</dbReference>
<dbReference type="Pfam" id="PF04140">
    <property type="entry name" value="ICMT"/>
    <property type="match status" value="1"/>
</dbReference>
<evidence type="ECO:0000256" key="3">
    <source>
        <dbReference type="ARBA" id="ARBA00022989"/>
    </source>
</evidence>
<keyword evidence="4 5" id="KW-0472">Membrane</keyword>
<protein>
    <submittedName>
        <fullName evidence="6">Uncharacterized protein</fullName>
    </submittedName>
</protein>
<reference evidence="6" key="1">
    <citation type="submission" date="2018-06" db="EMBL/GenBank/DDBJ databases">
        <authorList>
            <person name="Zhirakovskaya E."/>
        </authorList>
    </citation>
    <scope>NUCLEOTIDE SEQUENCE</scope>
</reference>
<dbReference type="Gene3D" id="1.20.120.1630">
    <property type="match status" value="1"/>
</dbReference>
<evidence type="ECO:0000256" key="1">
    <source>
        <dbReference type="ARBA" id="ARBA00004141"/>
    </source>
</evidence>
<accession>A0A3B1CR04</accession>
<proteinExistence type="predicted"/>
<keyword evidence="3 5" id="KW-1133">Transmembrane helix</keyword>
<dbReference type="PANTHER" id="PTHR43847">
    <property type="entry name" value="BLL3993 PROTEIN"/>
    <property type="match status" value="1"/>
</dbReference>
<keyword evidence="2 5" id="KW-0812">Transmembrane</keyword>
<dbReference type="PANTHER" id="PTHR43847:SF1">
    <property type="entry name" value="BLL3993 PROTEIN"/>
    <property type="match status" value="1"/>
</dbReference>
<name>A0A3B1CR04_9ZZZZ</name>
<evidence type="ECO:0000256" key="5">
    <source>
        <dbReference type="SAM" id="Phobius"/>
    </source>
</evidence>
<feature type="transmembrane region" description="Helical" evidence="5">
    <location>
        <begin position="126"/>
        <end position="151"/>
    </location>
</feature>
<organism evidence="6">
    <name type="scientific">hydrothermal vent metagenome</name>
    <dbReference type="NCBI Taxonomy" id="652676"/>
    <lineage>
        <taxon>unclassified sequences</taxon>
        <taxon>metagenomes</taxon>
        <taxon>ecological metagenomes</taxon>
    </lineage>
</organism>
<dbReference type="InterPro" id="IPR007269">
    <property type="entry name" value="ICMT_MeTrfase"/>
</dbReference>
<dbReference type="InterPro" id="IPR052527">
    <property type="entry name" value="Metal_cation-efflux_comp"/>
</dbReference>